<dbReference type="CDD" id="cd00200">
    <property type="entry name" value="WD40"/>
    <property type="match status" value="1"/>
</dbReference>
<dbReference type="PROSITE" id="PS50896">
    <property type="entry name" value="LISH"/>
    <property type="match status" value="1"/>
</dbReference>
<gene>
    <name evidence="15" type="ORF">TCMB3V08_LOCUS4685</name>
</gene>
<evidence type="ECO:0000256" key="10">
    <source>
        <dbReference type="ARBA" id="ARBA00023306"/>
    </source>
</evidence>
<evidence type="ECO:0000256" key="13">
    <source>
        <dbReference type="SAM" id="MobiDB-lite"/>
    </source>
</evidence>
<dbReference type="EMBL" id="OE180816">
    <property type="protein sequence ID" value="CAD7572027.1"/>
    <property type="molecule type" value="Genomic_DNA"/>
</dbReference>
<dbReference type="PRINTS" id="PR00320">
    <property type="entry name" value="GPROTEINBRPT"/>
</dbReference>
<evidence type="ECO:0000256" key="2">
    <source>
        <dbReference type="ARBA" id="ARBA00022490"/>
    </source>
</evidence>
<dbReference type="Pfam" id="PF00400">
    <property type="entry name" value="WD40"/>
    <property type="match status" value="7"/>
</dbReference>
<evidence type="ECO:0000256" key="11">
    <source>
        <dbReference type="HAMAP-Rule" id="MF_03141"/>
    </source>
</evidence>
<name>A0A7R9J3C4_TIMCA</name>
<feature type="repeat" description="WD" evidence="12">
    <location>
        <begin position="738"/>
        <end position="772"/>
    </location>
</feature>
<feature type="repeat" description="WD" evidence="12">
    <location>
        <begin position="550"/>
        <end position="591"/>
    </location>
</feature>
<feature type="repeat" description="WD" evidence="12">
    <location>
        <begin position="466"/>
        <end position="507"/>
    </location>
</feature>
<evidence type="ECO:0000256" key="1">
    <source>
        <dbReference type="ARBA" id="ARBA00022448"/>
    </source>
</evidence>
<dbReference type="PANTHER" id="PTHR22847:SF637">
    <property type="entry name" value="WD REPEAT DOMAIN 5B"/>
    <property type="match status" value="1"/>
</dbReference>
<dbReference type="Gene3D" id="1.20.960.30">
    <property type="match status" value="1"/>
</dbReference>
<dbReference type="FunFam" id="2.130.10.10:FF:000038">
    <property type="entry name" value="Lissencephaly-1 homolog B"/>
    <property type="match status" value="1"/>
</dbReference>
<evidence type="ECO:0000256" key="9">
    <source>
        <dbReference type="ARBA" id="ARBA00023212"/>
    </source>
</evidence>
<dbReference type="GO" id="GO:0005813">
    <property type="term" value="C:centrosome"/>
    <property type="evidence" value="ECO:0007669"/>
    <property type="project" value="UniProtKB-SubCell"/>
</dbReference>
<dbReference type="InterPro" id="IPR036322">
    <property type="entry name" value="WD40_repeat_dom_sf"/>
</dbReference>
<dbReference type="InterPro" id="IPR017252">
    <property type="entry name" value="Dynein_regulator_LIS1"/>
</dbReference>
<dbReference type="InterPro" id="IPR037190">
    <property type="entry name" value="LIS1_N"/>
</dbReference>
<dbReference type="GO" id="GO:0005737">
    <property type="term" value="C:cytoplasm"/>
    <property type="evidence" value="ECO:0007669"/>
    <property type="project" value="UniProtKB-UniRule"/>
</dbReference>
<feature type="region of interest" description="Disordered" evidence="13">
    <location>
        <begin position="1"/>
        <end position="22"/>
    </location>
</feature>
<reference evidence="15" key="1">
    <citation type="submission" date="2020-11" db="EMBL/GenBank/DDBJ databases">
        <authorList>
            <person name="Tran Van P."/>
        </authorList>
    </citation>
    <scope>NUCLEOTIDE SEQUENCE</scope>
</reference>
<dbReference type="SUPFAM" id="SSF50978">
    <property type="entry name" value="WD40 repeat-like"/>
    <property type="match status" value="1"/>
</dbReference>
<evidence type="ECO:0000256" key="7">
    <source>
        <dbReference type="ARBA" id="ARBA00022776"/>
    </source>
</evidence>
<dbReference type="GO" id="GO:0000132">
    <property type="term" value="P:establishment of mitotic spindle orientation"/>
    <property type="evidence" value="ECO:0007669"/>
    <property type="project" value="UniProtKB-UniRule"/>
</dbReference>
<feature type="repeat" description="WD" evidence="12">
    <location>
        <begin position="696"/>
        <end position="737"/>
    </location>
</feature>
<keyword evidence="2 11" id="KW-0963">Cytoplasm</keyword>
<keyword evidence="5 11" id="KW-0493">Microtubule</keyword>
<keyword evidence="1 11" id="KW-0813">Transport</keyword>
<dbReference type="InterPro" id="IPR020472">
    <property type="entry name" value="WD40_PAC1"/>
</dbReference>
<dbReference type="Gene3D" id="2.130.10.10">
    <property type="entry name" value="YVTN repeat-like/Quinoprotein amine dehydrogenase"/>
    <property type="match status" value="1"/>
</dbReference>
<dbReference type="PROSITE" id="PS50082">
    <property type="entry name" value="WD_REPEATS_2"/>
    <property type="match status" value="7"/>
</dbReference>
<keyword evidence="8 11" id="KW-0175">Coiled coil</keyword>
<dbReference type="GO" id="GO:0051225">
    <property type="term" value="P:spindle assembly"/>
    <property type="evidence" value="ECO:0007669"/>
    <property type="project" value="UniProtKB-ARBA"/>
</dbReference>
<dbReference type="HAMAP" id="MF_03141">
    <property type="entry name" value="lis1"/>
    <property type="match status" value="1"/>
</dbReference>
<comment type="function">
    <text evidence="11">Positively regulates the activity of the minus-end directed microtubule motor protein dynein. May enhance dynein-mediated microtubule sliding by targeting dynein to the microtubule plus end. Required for several dynein- and microtubule-dependent processes.</text>
</comment>
<organism evidence="15">
    <name type="scientific">Timema californicum</name>
    <name type="common">California timema</name>
    <name type="synonym">Walking stick</name>
    <dbReference type="NCBI Taxonomy" id="61474"/>
    <lineage>
        <taxon>Eukaryota</taxon>
        <taxon>Metazoa</taxon>
        <taxon>Ecdysozoa</taxon>
        <taxon>Arthropoda</taxon>
        <taxon>Hexapoda</taxon>
        <taxon>Insecta</taxon>
        <taxon>Pterygota</taxon>
        <taxon>Neoptera</taxon>
        <taxon>Polyneoptera</taxon>
        <taxon>Phasmatodea</taxon>
        <taxon>Timematodea</taxon>
        <taxon>Timematoidea</taxon>
        <taxon>Timematidae</taxon>
        <taxon>Timema</taxon>
    </lineage>
</organism>
<dbReference type="GO" id="GO:1990234">
    <property type="term" value="C:transferase complex"/>
    <property type="evidence" value="ECO:0007669"/>
    <property type="project" value="UniProtKB-ARBA"/>
</dbReference>
<dbReference type="PROSITE" id="PS00678">
    <property type="entry name" value="WD_REPEATS_1"/>
    <property type="match status" value="6"/>
</dbReference>
<comment type="subcellular location">
    <subcellularLocation>
        <location evidence="11">Cytoplasm</location>
        <location evidence="11">Cytoskeleton</location>
    </subcellularLocation>
    <subcellularLocation>
        <location evidence="11">Cytoplasm</location>
        <location evidence="11">Cytoskeleton</location>
        <location evidence="11">Microtubule organizing center</location>
        <location evidence="11">Centrosome</location>
    </subcellularLocation>
    <text evidence="11">Localizes to the plus end of microtubules and to the centrosome.</text>
</comment>
<dbReference type="GO" id="GO:0005874">
    <property type="term" value="C:microtubule"/>
    <property type="evidence" value="ECO:0007669"/>
    <property type="project" value="UniProtKB-KW"/>
</dbReference>
<evidence type="ECO:0000256" key="5">
    <source>
        <dbReference type="ARBA" id="ARBA00022701"/>
    </source>
</evidence>
<dbReference type="InterPro" id="IPR001680">
    <property type="entry name" value="WD40_rpt"/>
</dbReference>
<dbReference type="GO" id="GO:0051299">
    <property type="term" value="P:centrosome separation"/>
    <property type="evidence" value="ECO:0007669"/>
    <property type="project" value="UniProtKB-ARBA"/>
</dbReference>
<evidence type="ECO:0000256" key="4">
    <source>
        <dbReference type="ARBA" id="ARBA00022618"/>
    </source>
</evidence>
<dbReference type="GO" id="GO:0070840">
    <property type="term" value="F:dynein complex binding"/>
    <property type="evidence" value="ECO:0007669"/>
    <property type="project" value="UniProtKB-UniRule"/>
</dbReference>
<keyword evidence="10 11" id="KW-0131">Cell cycle</keyword>
<dbReference type="GO" id="GO:0051012">
    <property type="term" value="P:microtubule sliding"/>
    <property type="evidence" value="ECO:0007669"/>
    <property type="project" value="UniProtKB-UniRule"/>
</dbReference>
<comment type="domain">
    <text evidence="11">Dimerization mediated by the LisH domain may be required to activate dynein.</text>
</comment>
<proteinExistence type="inferred from homology"/>
<comment type="similarity">
    <text evidence="11">Belongs to the WD repeat LIS1/nudF family.</text>
</comment>
<evidence type="ECO:0000313" key="15">
    <source>
        <dbReference type="EMBL" id="CAD7572027.1"/>
    </source>
</evidence>
<keyword evidence="3 12" id="KW-0853">WD repeat</keyword>
<sequence>MVGSESAFAWRESGKPPPVHPTEIRTSISPFSAVELNTTSALANYATEAASRYLKRSFMHGAAIMVEEEETIHSLPNSEIYPISFHLPLTLHARLDTVTILDKITSDLPRTYNDPSIKQKPKRYVLDDPTFDILSSIDIFIGADLFANALTSDRHTLDSNLPVAFGSIFVYVTMGTTSSLNLSLNNKLNDFGGLVTLLSTPGKNSAPDNELQSTESSVNGVGRRESLIENQKDVFPLLFPPSRGVLILHILWATWKKYRTRQDTISALMSRFCPSGTARAVINYLYVCCDIDRPLGDQIVGRVPDRAWPVDLNIPIRNDNTKTIASQTPHQRHIARSVCIHGYQRNCIGLVRDYSDISTLGHVITNAAINATSHKNKSIADYLNSNGYMDALEAFKKEVDMPGEVERKYCGLLEKKWTSVIRLQKKVMELEAKLSEAEKEYIDGAPTRNKRTPSEWIPRPPEKFCLVGHRAPITKVVFHPVFSVMVSASEDASLRVWDFETGEYEKSLKGHTDSVQDIAFDQTGKLLVSCSADMTIKLWDFQTYECIKTLHGHDHNVSSVTFMSGGDFVLSSSRDKTIKMWEVATGYCVKTFTGHSDWVRMVRVYEDGSLIASCSNDQTVRVWYTANKDCKVELRDHDHVVECIAWAPDSAAPAINEAAGADNKKGAHAGPFLASGSRDKTIKVWDIGTGLCLFTLVGHDNWVRGVVFHPGGKFIISASDDKTVRVWDTRNKRCMKSLEAHQHFCTTLDFHKTHPFVISGSVDQTVKVWECR</sequence>
<dbReference type="SMART" id="SM00320">
    <property type="entry name" value="WD40"/>
    <property type="match status" value="7"/>
</dbReference>
<dbReference type="FunFam" id="1.20.960.30:FF:000002">
    <property type="entry name" value="Platelet-activating factor acetylhydrolase ib"/>
    <property type="match status" value="1"/>
</dbReference>
<dbReference type="InterPro" id="IPR019775">
    <property type="entry name" value="WD40_repeat_CS"/>
</dbReference>
<evidence type="ECO:0000256" key="8">
    <source>
        <dbReference type="ARBA" id="ARBA00023054"/>
    </source>
</evidence>
<dbReference type="InterPro" id="IPR015943">
    <property type="entry name" value="WD40/YVTN_repeat-like_dom_sf"/>
</dbReference>
<dbReference type="InterPro" id="IPR006594">
    <property type="entry name" value="LisH"/>
</dbReference>
<keyword evidence="7 11" id="KW-0498">Mitosis</keyword>
<dbReference type="SUPFAM" id="SSF109925">
    <property type="entry name" value="Lissencephaly-1 protein (Lis-1, PAF-AH alpha) N-terminal domain"/>
    <property type="match status" value="1"/>
</dbReference>
<feature type="repeat" description="WD" evidence="12">
    <location>
        <begin position="508"/>
        <end position="549"/>
    </location>
</feature>
<dbReference type="PROSITE" id="PS50294">
    <property type="entry name" value="WD_REPEATS_REGION"/>
    <property type="match status" value="6"/>
</dbReference>
<dbReference type="AlphaFoldDB" id="A0A7R9J3C4"/>
<evidence type="ECO:0000256" key="3">
    <source>
        <dbReference type="ARBA" id="ARBA00022574"/>
    </source>
</evidence>
<dbReference type="GO" id="GO:0030286">
    <property type="term" value="C:dynein complex"/>
    <property type="evidence" value="ECO:0007669"/>
    <property type="project" value="UniProtKB-ARBA"/>
</dbReference>
<feature type="domain" description="PAC1-like LisH-like dimerisation" evidence="14">
    <location>
        <begin position="376"/>
        <end position="403"/>
    </location>
</feature>
<evidence type="ECO:0000256" key="6">
    <source>
        <dbReference type="ARBA" id="ARBA00022737"/>
    </source>
</evidence>
<dbReference type="GO" id="GO:0051301">
    <property type="term" value="P:cell division"/>
    <property type="evidence" value="ECO:0007669"/>
    <property type="project" value="UniProtKB-KW"/>
</dbReference>
<evidence type="ECO:0000256" key="12">
    <source>
        <dbReference type="PROSITE-ProRule" id="PRU00221"/>
    </source>
</evidence>
<keyword evidence="4 11" id="KW-0132">Cell division</keyword>
<dbReference type="InterPro" id="IPR056795">
    <property type="entry name" value="PAC1-like_LisH-like_dom"/>
</dbReference>
<evidence type="ECO:0000259" key="14">
    <source>
        <dbReference type="Pfam" id="PF24951"/>
    </source>
</evidence>
<protein>
    <recommendedName>
        <fullName evidence="11">Lissencephaly-1 homolog</fullName>
    </recommendedName>
</protein>
<dbReference type="Pfam" id="PF24951">
    <property type="entry name" value="LisH_PAC1"/>
    <property type="match status" value="1"/>
</dbReference>
<feature type="repeat" description="WD" evidence="12">
    <location>
        <begin position="670"/>
        <end position="695"/>
    </location>
</feature>
<accession>A0A7R9J3C4</accession>
<keyword evidence="9 11" id="KW-0206">Cytoskeleton</keyword>
<dbReference type="PANTHER" id="PTHR22847">
    <property type="entry name" value="WD40 REPEAT PROTEIN"/>
    <property type="match status" value="1"/>
</dbReference>
<feature type="repeat" description="WD" evidence="12">
    <location>
        <begin position="592"/>
        <end position="623"/>
    </location>
</feature>
<keyword evidence="6" id="KW-0677">Repeat</keyword>